<dbReference type="EMBL" id="CP013213">
    <property type="protein sequence ID" value="AMC92625.1"/>
    <property type="molecule type" value="Genomic_DNA"/>
</dbReference>
<dbReference type="PANTHER" id="PTHR13887">
    <property type="entry name" value="GLUTATHIONE S-TRANSFERASE KAPPA"/>
    <property type="match status" value="1"/>
</dbReference>
<dbReference type="CDD" id="cd03024">
    <property type="entry name" value="DsbA_FrnE"/>
    <property type="match status" value="1"/>
</dbReference>
<evidence type="ECO:0000313" key="3">
    <source>
        <dbReference type="Proteomes" id="UP000063781"/>
    </source>
</evidence>
<dbReference type="PANTHER" id="PTHR13887:SF41">
    <property type="entry name" value="THIOREDOXIN SUPERFAMILY PROTEIN"/>
    <property type="match status" value="1"/>
</dbReference>
<proteinExistence type="predicted"/>
<dbReference type="Pfam" id="PF01323">
    <property type="entry name" value="DSBA"/>
    <property type="match status" value="1"/>
</dbReference>
<keyword evidence="3" id="KW-1185">Reference proteome</keyword>
<gene>
    <name evidence="2" type="ORF">AOC36_01030</name>
</gene>
<dbReference type="OrthoDB" id="9799122at2"/>
<evidence type="ECO:0000313" key="2">
    <source>
        <dbReference type="EMBL" id="AMC92625.1"/>
    </source>
</evidence>
<dbReference type="KEGG" id="erl:AOC36_01030"/>
<dbReference type="STRING" id="1514105.AOC36_01030"/>
<protein>
    <recommendedName>
        <fullName evidence="1">DSBA-like thioredoxin domain-containing protein</fullName>
    </recommendedName>
</protein>
<dbReference type="Proteomes" id="UP000063781">
    <property type="component" value="Chromosome"/>
</dbReference>
<reference evidence="2 3" key="1">
    <citation type="submission" date="2015-10" db="EMBL/GenBank/DDBJ databases">
        <title>Erysipelothrix larvae sp. LV19 isolated from the larval gut of the rhinoceros beetle, Trypoxylus dichotomus.</title>
        <authorList>
            <person name="Lim S."/>
            <person name="Kim B.-C."/>
        </authorList>
    </citation>
    <scope>NUCLEOTIDE SEQUENCE [LARGE SCALE GENOMIC DNA]</scope>
    <source>
        <strain evidence="2 3">LV19</strain>
    </source>
</reference>
<dbReference type="InterPro" id="IPR036249">
    <property type="entry name" value="Thioredoxin-like_sf"/>
</dbReference>
<evidence type="ECO:0000259" key="1">
    <source>
        <dbReference type="Pfam" id="PF01323"/>
    </source>
</evidence>
<dbReference type="RefSeq" id="WP_067630168.1">
    <property type="nucleotide sequence ID" value="NZ_CP013213.1"/>
</dbReference>
<accession>A0A120JTE9</accession>
<organism evidence="2 3">
    <name type="scientific">Erysipelothrix larvae</name>
    <dbReference type="NCBI Taxonomy" id="1514105"/>
    <lineage>
        <taxon>Bacteria</taxon>
        <taxon>Bacillati</taxon>
        <taxon>Bacillota</taxon>
        <taxon>Erysipelotrichia</taxon>
        <taxon>Erysipelotrichales</taxon>
        <taxon>Erysipelotrichaceae</taxon>
        <taxon>Erysipelothrix</taxon>
    </lineage>
</organism>
<dbReference type="InterPro" id="IPR001853">
    <property type="entry name" value="DSBA-like_thioredoxin_dom"/>
</dbReference>
<dbReference type="GO" id="GO:0016491">
    <property type="term" value="F:oxidoreductase activity"/>
    <property type="evidence" value="ECO:0007669"/>
    <property type="project" value="InterPro"/>
</dbReference>
<feature type="domain" description="DSBA-like thioredoxin" evidence="1">
    <location>
        <begin position="3"/>
        <end position="201"/>
    </location>
</feature>
<dbReference type="AlphaFoldDB" id="A0A120JTE9"/>
<dbReference type="Gene3D" id="3.40.30.10">
    <property type="entry name" value="Glutaredoxin"/>
    <property type="match status" value="1"/>
</dbReference>
<name>A0A120JTE9_9FIRM</name>
<dbReference type="SUPFAM" id="SSF52833">
    <property type="entry name" value="Thioredoxin-like"/>
    <property type="match status" value="1"/>
</dbReference>
<sequence length="223" mass="25602">MKIVIWSDFVCPFCYIGKRNLELALLNLNAQVSVEMKSFELDPFYRRDKIEHINEIVANKYGISLEQAAQSQKQIEEMAHRVGLEYHADTMIQGNTLTAHRLLQMAKKHQKGTVLFDAFTKAIFVDGYDIQDVHILNQLWLKTGLSQGLYDEALKESWTERCVQEDEYEAHMKSIRGVPYFEIDGVVVQGAQPVEVFEDVLNKTLQNYDAEAYQCKDGVCMIG</sequence>